<dbReference type="AlphaFoldDB" id="A0A915HHM6"/>
<evidence type="ECO:0000313" key="1">
    <source>
        <dbReference type="Proteomes" id="UP000887565"/>
    </source>
</evidence>
<accession>A0A915HHM6</accession>
<reference evidence="2" key="1">
    <citation type="submission" date="2022-11" db="UniProtKB">
        <authorList>
            <consortium name="WormBaseParasite"/>
        </authorList>
    </citation>
    <scope>IDENTIFICATION</scope>
</reference>
<protein>
    <submittedName>
        <fullName evidence="2">Uncharacterized protein</fullName>
    </submittedName>
</protein>
<sequence>MFDFYTNLHIDRYAGDMEAFTQNTTMMLTNTLTANSENFTTIFLSDFWLNRNKYQTLDLVFNDQTIQLKDFVGPWKKEKMRKMSDFWMSMLD</sequence>
<dbReference type="Proteomes" id="UP000887565">
    <property type="component" value="Unplaced"/>
</dbReference>
<keyword evidence="1" id="KW-1185">Reference proteome</keyword>
<evidence type="ECO:0000313" key="2">
    <source>
        <dbReference type="WBParaSite" id="nRc.2.0.1.t00934-RA"/>
    </source>
</evidence>
<organism evidence="1 2">
    <name type="scientific">Romanomermis culicivorax</name>
    <name type="common">Nematode worm</name>
    <dbReference type="NCBI Taxonomy" id="13658"/>
    <lineage>
        <taxon>Eukaryota</taxon>
        <taxon>Metazoa</taxon>
        <taxon>Ecdysozoa</taxon>
        <taxon>Nematoda</taxon>
        <taxon>Enoplea</taxon>
        <taxon>Dorylaimia</taxon>
        <taxon>Mermithida</taxon>
        <taxon>Mermithoidea</taxon>
        <taxon>Mermithidae</taxon>
        <taxon>Romanomermis</taxon>
    </lineage>
</organism>
<dbReference type="WBParaSite" id="nRc.2.0.1.t00934-RA">
    <property type="protein sequence ID" value="nRc.2.0.1.t00934-RA"/>
    <property type="gene ID" value="nRc.2.0.1.g00934"/>
</dbReference>
<name>A0A915HHM6_ROMCU</name>
<proteinExistence type="predicted"/>